<dbReference type="Proteomes" id="UP000265566">
    <property type="component" value="Chromosome 2"/>
</dbReference>
<evidence type="ECO:0000313" key="3">
    <source>
        <dbReference type="EMBL" id="RHN74688.1"/>
    </source>
</evidence>
<dbReference type="AlphaFoldDB" id="A0A396JE71"/>
<dbReference type="GO" id="GO:0046872">
    <property type="term" value="F:metal ion binding"/>
    <property type="evidence" value="ECO:0007669"/>
    <property type="project" value="InterPro"/>
</dbReference>
<dbReference type="InterPro" id="IPR009810">
    <property type="entry name" value="Nodulin_late_dom"/>
</dbReference>
<dbReference type="Gramene" id="rna10795">
    <property type="protein sequence ID" value="RHN74688.1"/>
    <property type="gene ID" value="gene10795"/>
</dbReference>
<dbReference type="EMBL" id="PSQE01000002">
    <property type="protein sequence ID" value="RHN74688.1"/>
    <property type="molecule type" value="Genomic_DNA"/>
</dbReference>
<proteinExistence type="predicted"/>
<name>A0A396JE71_MEDTR</name>
<organism evidence="3">
    <name type="scientific">Medicago truncatula</name>
    <name type="common">Barrel medic</name>
    <name type="synonym">Medicago tribuloides</name>
    <dbReference type="NCBI Taxonomy" id="3880"/>
    <lineage>
        <taxon>Eukaryota</taxon>
        <taxon>Viridiplantae</taxon>
        <taxon>Streptophyta</taxon>
        <taxon>Embryophyta</taxon>
        <taxon>Tracheophyta</taxon>
        <taxon>Spermatophyta</taxon>
        <taxon>Magnoliopsida</taxon>
        <taxon>eudicotyledons</taxon>
        <taxon>Gunneridae</taxon>
        <taxon>Pentapetalae</taxon>
        <taxon>rosids</taxon>
        <taxon>fabids</taxon>
        <taxon>Fabales</taxon>
        <taxon>Fabaceae</taxon>
        <taxon>Papilionoideae</taxon>
        <taxon>50 kb inversion clade</taxon>
        <taxon>NPAAA clade</taxon>
        <taxon>Hologalegina</taxon>
        <taxon>IRL clade</taxon>
        <taxon>Trifolieae</taxon>
        <taxon>Medicago</taxon>
    </lineage>
</organism>
<comment type="caution">
    <text evidence="3">The sequence shown here is derived from an EMBL/GenBank/DDBJ whole genome shotgun (WGS) entry which is preliminary data.</text>
</comment>
<keyword evidence="1" id="KW-0732">Signal</keyword>
<dbReference type="Pfam" id="PF07127">
    <property type="entry name" value="Nodulin_late"/>
    <property type="match status" value="1"/>
</dbReference>
<feature type="domain" description="Late nodulin" evidence="2">
    <location>
        <begin position="1"/>
        <end position="55"/>
    </location>
</feature>
<reference evidence="3" key="1">
    <citation type="journal article" date="2018" name="Nat. Plants">
        <title>Whole-genome landscape of Medicago truncatula symbiotic genes.</title>
        <authorList>
            <person name="Pecrix Y."/>
            <person name="Gamas P."/>
            <person name="Carrere S."/>
        </authorList>
    </citation>
    <scope>NUCLEOTIDE SEQUENCE</scope>
    <source>
        <tissue evidence="3">Leaves</tissue>
    </source>
</reference>
<feature type="chain" id="PRO_5017264697" evidence="1">
    <location>
        <begin position="27"/>
        <end position="66"/>
    </location>
</feature>
<evidence type="ECO:0000259" key="2">
    <source>
        <dbReference type="Pfam" id="PF07127"/>
    </source>
</evidence>
<sequence length="66" mass="7467">MGAILKLVSAMFLFLSLFHAARNIDALSGCITNEDCIKYQCSAENCMVCINFACKCVFYHEKMMYP</sequence>
<protein>
    <submittedName>
        <fullName evidence="3">Putative Late nodulin</fullName>
    </submittedName>
</protein>
<accession>A0A396JE71</accession>
<evidence type="ECO:0000256" key="1">
    <source>
        <dbReference type="SAM" id="SignalP"/>
    </source>
</evidence>
<gene>
    <name evidence="3" type="ORF">MtrunA17_Chr2g0313051</name>
</gene>
<feature type="signal peptide" evidence="1">
    <location>
        <begin position="1"/>
        <end position="26"/>
    </location>
</feature>